<evidence type="ECO:0000256" key="1">
    <source>
        <dbReference type="SAM" id="MobiDB-lite"/>
    </source>
</evidence>
<proteinExistence type="predicted"/>
<reference evidence="2 3" key="1">
    <citation type="journal article" date="2018" name="Biotechnol. Biofuels">
        <title>Integrative visual omics of the white-rot fungus Polyporus brumalis exposes the biotechnological potential of its oxidative enzymes for delignifying raw plant biomass.</title>
        <authorList>
            <person name="Miyauchi S."/>
            <person name="Rancon A."/>
            <person name="Drula E."/>
            <person name="Hage H."/>
            <person name="Chaduli D."/>
            <person name="Favel A."/>
            <person name="Grisel S."/>
            <person name="Henrissat B."/>
            <person name="Herpoel-Gimbert I."/>
            <person name="Ruiz-Duenas F.J."/>
            <person name="Chevret D."/>
            <person name="Hainaut M."/>
            <person name="Lin J."/>
            <person name="Wang M."/>
            <person name="Pangilinan J."/>
            <person name="Lipzen A."/>
            <person name="Lesage-Meessen L."/>
            <person name="Navarro D."/>
            <person name="Riley R."/>
            <person name="Grigoriev I.V."/>
            <person name="Zhou S."/>
            <person name="Raouche S."/>
            <person name="Rosso M.N."/>
        </authorList>
    </citation>
    <scope>NUCLEOTIDE SEQUENCE [LARGE SCALE GENOMIC DNA]</scope>
    <source>
        <strain evidence="2 3">BRFM 1820</strain>
    </source>
</reference>
<keyword evidence="3" id="KW-1185">Reference proteome</keyword>
<gene>
    <name evidence="2" type="ORF">OH76DRAFT_223900</name>
</gene>
<evidence type="ECO:0000313" key="3">
    <source>
        <dbReference type="Proteomes" id="UP000256964"/>
    </source>
</evidence>
<accession>A0A371DH30</accession>
<feature type="compositionally biased region" description="Low complexity" evidence="1">
    <location>
        <begin position="114"/>
        <end position="127"/>
    </location>
</feature>
<feature type="region of interest" description="Disordered" evidence="1">
    <location>
        <begin position="105"/>
        <end position="127"/>
    </location>
</feature>
<sequence length="127" mass="13669">MEDHMDGCVRYAKNALYSRRTVTPWHRRAGLEEHSAGSVLVYAKEPLNSSLNCKTPRRHMLVELSVPYLSDVAHCPGLAQPDSRICLRVSAATSVPVPHATRSYASVGTTPGPSSHSTVSLVLTSGG</sequence>
<dbReference type="AlphaFoldDB" id="A0A371DH30"/>
<name>A0A371DH30_9APHY</name>
<dbReference type="EMBL" id="KZ857392">
    <property type="protein sequence ID" value="RDX51847.1"/>
    <property type="molecule type" value="Genomic_DNA"/>
</dbReference>
<dbReference type="Proteomes" id="UP000256964">
    <property type="component" value="Unassembled WGS sequence"/>
</dbReference>
<evidence type="ECO:0000313" key="2">
    <source>
        <dbReference type="EMBL" id="RDX51847.1"/>
    </source>
</evidence>
<organism evidence="2 3">
    <name type="scientific">Lentinus brumalis</name>
    <dbReference type="NCBI Taxonomy" id="2498619"/>
    <lineage>
        <taxon>Eukaryota</taxon>
        <taxon>Fungi</taxon>
        <taxon>Dikarya</taxon>
        <taxon>Basidiomycota</taxon>
        <taxon>Agaricomycotina</taxon>
        <taxon>Agaricomycetes</taxon>
        <taxon>Polyporales</taxon>
        <taxon>Polyporaceae</taxon>
        <taxon>Lentinus</taxon>
    </lineage>
</organism>
<protein>
    <submittedName>
        <fullName evidence="2">Uncharacterized protein</fullName>
    </submittedName>
</protein>